<evidence type="ECO:0000256" key="1">
    <source>
        <dbReference type="SAM" id="SignalP"/>
    </source>
</evidence>
<organism evidence="2 3">
    <name type="scientific">Paracidovorax wautersii</name>
    <dbReference type="NCBI Taxonomy" id="1177982"/>
    <lineage>
        <taxon>Bacteria</taxon>
        <taxon>Pseudomonadati</taxon>
        <taxon>Pseudomonadota</taxon>
        <taxon>Betaproteobacteria</taxon>
        <taxon>Burkholderiales</taxon>
        <taxon>Comamonadaceae</taxon>
        <taxon>Paracidovorax</taxon>
    </lineage>
</organism>
<proteinExistence type="predicted"/>
<name>A0ABU1IC93_9BURK</name>
<dbReference type="EMBL" id="JAVIZX010000001">
    <property type="protein sequence ID" value="MDR6214178.1"/>
    <property type="molecule type" value="Genomic_DNA"/>
</dbReference>
<feature type="signal peptide" evidence="1">
    <location>
        <begin position="1"/>
        <end position="17"/>
    </location>
</feature>
<reference evidence="2 3" key="1">
    <citation type="submission" date="2023-08" db="EMBL/GenBank/DDBJ databases">
        <title>Functional and genomic diversity of the sorghum phyllosphere microbiome.</title>
        <authorList>
            <person name="Shade A."/>
        </authorList>
    </citation>
    <scope>NUCLEOTIDE SEQUENCE [LARGE SCALE GENOMIC DNA]</scope>
    <source>
        <strain evidence="2 3">SORGH_AS_0335</strain>
    </source>
</reference>
<dbReference type="Proteomes" id="UP001267710">
    <property type="component" value="Unassembled WGS sequence"/>
</dbReference>
<feature type="chain" id="PRO_5046392289" description="Lipoprotein" evidence="1">
    <location>
        <begin position="18"/>
        <end position="166"/>
    </location>
</feature>
<dbReference type="RefSeq" id="WP_309828209.1">
    <property type="nucleotide sequence ID" value="NZ_JAVIZX010000001.1"/>
</dbReference>
<evidence type="ECO:0000313" key="2">
    <source>
        <dbReference type="EMBL" id="MDR6214178.1"/>
    </source>
</evidence>
<evidence type="ECO:0000313" key="3">
    <source>
        <dbReference type="Proteomes" id="UP001267710"/>
    </source>
</evidence>
<comment type="caution">
    <text evidence="2">The sequence shown here is derived from an EMBL/GenBank/DDBJ whole genome shotgun (WGS) entry which is preliminary data.</text>
</comment>
<sequence length="166" mass="17344">MPTLTLLRTCAALAASAALLTACGGGNDDDPTPSEQLGVLTVTGSNTAGINGVYGDGNLNLTDVDKKNPIGSDPEVCTFKYDGANKVGATGTAFGDVRYRPDAANVYQAYLTFNGKEYGALDWSNVAVVRDTNRIRLTGKIVEASDGDRITVNGIIPMRPNRPSGC</sequence>
<gene>
    <name evidence="2" type="ORF">QE399_001867</name>
</gene>
<protein>
    <recommendedName>
        <fullName evidence="4">Lipoprotein</fullName>
    </recommendedName>
</protein>
<keyword evidence="3" id="KW-1185">Reference proteome</keyword>
<accession>A0ABU1IC93</accession>
<evidence type="ECO:0008006" key="4">
    <source>
        <dbReference type="Google" id="ProtNLM"/>
    </source>
</evidence>
<keyword evidence="1" id="KW-0732">Signal</keyword>